<dbReference type="Proteomes" id="UP001222434">
    <property type="component" value="Unassembled WGS sequence"/>
</dbReference>
<organism evidence="1 2">
    <name type="scientific">Xenorhabdus bovienii</name>
    <name type="common">Xenorhabdus nematophila subsp. bovienii</name>
    <dbReference type="NCBI Taxonomy" id="40576"/>
    <lineage>
        <taxon>Bacteria</taxon>
        <taxon>Pseudomonadati</taxon>
        <taxon>Pseudomonadota</taxon>
        <taxon>Gammaproteobacteria</taxon>
        <taxon>Enterobacterales</taxon>
        <taxon>Morganellaceae</taxon>
        <taxon>Xenorhabdus</taxon>
    </lineage>
</organism>
<dbReference type="Pfam" id="PF02413">
    <property type="entry name" value="Caudo_TAP"/>
    <property type="match status" value="1"/>
</dbReference>
<dbReference type="AlphaFoldDB" id="A0AAJ1JH97"/>
<reference evidence="1" key="1">
    <citation type="submission" date="2021-08" db="EMBL/GenBank/DDBJ databases">
        <authorList>
            <person name="Papudeshi B."/>
            <person name="Bashey-Visser F."/>
        </authorList>
    </citation>
    <scope>NUCLEOTIDE SEQUENCE</scope>
    <source>
        <strain evidence="1">MC_266_E_2016</strain>
    </source>
</reference>
<dbReference type="InterPro" id="IPR003458">
    <property type="entry name" value="Phage_T4_Gp38_tail_assem"/>
</dbReference>
<accession>A0AAJ1JH97</accession>
<proteinExistence type="predicted"/>
<feature type="non-terminal residue" evidence="1">
    <location>
        <position position="1"/>
    </location>
</feature>
<name>A0AAJ1JH97_XENBV</name>
<gene>
    <name evidence="1" type="ORF">KKJ01_22495</name>
</gene>
<evidence type="ECO:0000313" key="2">
    <source>
        <dbReference type="Proteomes" id="UP001222434"/>
    </source>
</evidence>
<reference evidence="1" key="2">
    <citation type="journal article" date="2022" name="J. Evol. Biol.">
        <title>Pre- and post-association barriers to host switching in sympatric mutualists.</title>
        <authorList>
            <person name="Dinges Z.M."/>
            <person name="Phillips R.K."/>
            <person name="Lively C.M."/>
            <person name="Bashey F."/>
        </authorList>
    </citation>
    <scope>NUCLEOTIDE SEQUENCE</scope>
    <source>
        <strain evidence="1">MC_266_E_2016</strain>
    </source>
</reference>
<evidence type="ECO:0000313" key="1">
    <source>
        <dbReference type="EMBL" id="MDE1480853.1"/>
    </source>
</evidence>
<protein>
    <submittedName>
        <fullName evidence="1">Tail fiber assembly protein</fullName>
    </submittedName>
</protein>
<dbReference type="EMBL" id="JAILSO010000392">
    <property type="protein sequence ID" value="MDE1480853.1"/>
    <property type="molecule type" value="Genomic_DNA"/>
</dbReference>
<comment type="caution">
    <text evidence="1">The sequence shown here is derived from an EMBL/GenBank/DDBJ whole genome shotgun (WGS) entry which is preliminary data.</text>
</comment>
<sequence length="33" mass="3886">EIALLREWEIYSVKLTEIDTSTAPDVKWPEQPK</sequence>